<accession>A0A9P5BV79</accession>
<organism evidence="1 2">
    <name type="scientific">Didymella heteroderae</name>
    <dbReference type="NCBI Taxonomy" id="1769908"/>
    <lineage>
        <taxon>Eukaryota</taxon>
        <taxon>Fungi</taxon>
        <taxon>Dikarya</taxon>
        <taxon>Ascomycota</taxon>
        <taxon>Pezizomycotina</taxon>
        <taxon>Dothideomycetes</taxon>
        <taxon>Pleosporomycetidae</taxon>
        <taxon>Pleosporales</taxon>
        <taxon>Pleosporineae</taxon>
        <taxon>Didymellaceae</taxon>
        <taxon>Didymella</taxon>
    </lineage>
</organism>
<evidence type="ECO:0000313" key="2">
    <source>
        <dbReference type="Proteomes" id="UP000758155"/>
    </source>
</evidence>
<dbReference type="PANTHER" id="PTHR34144">
    <property type="entry name" value="CHROMOSOME 8, WHOLE GENOME SHOTGUN SEQUENCE"/>
    <property type="match status" value="1"/>
</dbReference>
<reference evidence="1" key="1">
    <citation type="submission" date="2019-04" db="EMBL/GenBank/DDBJ databases">
        <title>Sequencing of skin fungus with MAO and IRED activity.</title>
        <authorList>
            <person name="Marsaioli A.J."/>
            <person name="Bonatto J.M.C."/>
            <person name="Reis Junior O."/>
        </authorList>
    </citation>
    <scope>NUCLEOTIDE SEQUENCE</scope>
    <source>
        <strain evidence="1">28M1</strain>
    </source>
</reference>
<dbReference type="AlphaFoldDB" id="A0A9P5BV79"/>
<comment type="caution">
    <text evidence="1">The sequence shown here is derived from an EMBL/GenBank/DDBJ whole genome shotgun (WGS) entry which is preliminary data.</text>
</comment>
<sequence>MQCLGAPPVEPVARRPGRVYVAALHWNSEQILRSHWNAAVVALAHALGPENVFVTVYESGSWDDSKGALRELDGALDGLGVRRNMTLSDVTHEDVMSPIGMGAGWVRTPRGRTELRRIPYLAQLRNWVLEPLQALARQGEKFDVVLFLNVVIFTTDDVLRLLSTNGGDFAAACSLDFSIPPRIYDTFALRDAEGHEMLTQTWPYFRAQVSRQALMANRPTPVASCWNGMGESSSDATRVHGAFAPSDDS</sequence>
<dbReference type="OrthoDB" id="262547at2759"/>
<dbReference type="InterPro" id="IPR021047">
    <property type="entry name" value="Mannosyltransferase_CMT1"/>
</dbReference>
<dbReference type="EMBL" id="SWKV01000122">
    <property type="protein sequence ID" value="KAF3031812.1"/>
    <property type="molecule type" value="Genomic_DNA"/>
</dbReference>
<keyword evidence="2" id="KW-1185">Reference proteome</keyword>
<evidence type="ECO:0000313" key="1">
    <source>
        <dbReference type="EMBL" id="KAF3031812.1"/>
    </source>
</evidence>
<proteinExistence type="predicted"/>
<dbReference type="Pfam" id="PF11735">
    <property type="entry name" value="CAP59_mtransfer"/>
    <property type="match status" value="1"/>
</dbReference>
<dbReference type="PANTHER" id="PTHR34144:SF7">
    <property type="entry name" value="EXPORT PROTEIN (CAP59), PUTATIVE (AFU_ORTHOLOGUE AFUA_7G05020)-RELATED"/>
    <property type="match status" value="1"/>
</dbReference>
<dbReference type="Proteomes" id="UP000758155">
    <property type="component" value="Unassembled WGS sequence"/>
</dbReference>
<name>A0A9P5BV79_9PLEO</name>
<gene>
    <name evidence="1" type="ORF">E8E12_001292</name>
</gene>
<protein>
    <submittedName>
        <fullName evidence="1">Uncharacterized protein</fullName>
    </submittedName>
</protein>